<organism evidence="1">
    <name type="scientific">marine sediment metagenome</name>
    <dbReference type="NCBI Taxonomy" id="412755"/>
    <lineage>
        <taxon>unclassified sequences</taxon>
        <taxon>metagenomes</taxon>
        <taxon>ecological metagenomes</taxon>
    </lineage>
</organism>
<evidence type="ECO:0000313" key="1">
    <source>
        <dbReference type="EMBL" id="GAI26332.1"/>
    </source>
</evidence>
<dbReference type="SUPFAM" id="SSF52540">
    <property type="entry name" value="P-loop containing nucleoside triphosphate hydrolases"/>
    <property type="match status" value="1"/>
</dbReference>
<gene>
    <name evidence="1" type="ORF">S06H3_37797</name>
</gene>
<protein>
    <submittedName>
        <fullName evidence="1">Uncharacterized protein</fullName>
    </submittedName>
</protein>
<accession>X1M400</accession>
<dbReference type="InterPro" id="IPR027417">
    <property type="entry name" value="P-loop_NTPase"/>
</dbReference>
<name>X1M400_9ZZZZ</name>
<dbReference type="Gene3D" id="1.10.486.10">
    <property type="entry name" value="PCRA, domain 4"/>
    <property type="match status" value="1"/>
</dbReference>
<reference evidence="1" key="1">
    <citation type="journal article" date="2014" name="Front. Microbiol.">
        <title>High frequency of phylogenetically diverse reductive dehalogenase-homologous genes in deep subseafloor sedimentary metagenomes.</title>
        <authorList>
            <person name="Kawai M."/>
            <person name="Futagami T."/>
            <person name="Toyoda A."/>
            <person name="Takaki Y."/>
            <person name="Nishi S."/>
            <person name="Hori S."/>
            <person name="Arai W."/>
            <person name="Tsubouchi T."/>
            <person name="Morono Y."/>
            <person name="Uchiyama I."/>
            <person name="Ito T."/>
            <person name="Fujiyama A."/>
            <person name="Inagaki F."/>
            <person name="Takami H."/>
        </authorList>
    </citation>
    <scope>NUCLEOTIDE SEQUENCE</scope>
    <source>
        <strain evidence="1">Expedition CK06-06</strain>
    </source>
</reference>
<comment type="caution">
    <text evidence="1">The sequence shown here is derived from an EMBL/GenBank/DDBJ whole genome shotgun (WGS) entry which is preliminary data.</text>
</comment>
<sequence>MNTHLLRALSAPEFNIDTVDIQRLVTYSERKGLPFLAVIKTVVKKLPQDFSQAGSSTSYPGWGLNEDTVSSLREFLGTLEEMKREAKKESLERLIYRVFLRFGYLQAGTKSKRLAQNLSYFLEVVKKFQKIENNLSFFDFMSYLDEMLTSYG</sequence>
<proteinExistence type="predicted"/>
<feature type="non-terminal residue" evidence="1">
    <location>
        <position position="152"/>
    </location>
</feature>
<dbReference type="AlphaFoldDB" id="X1M400"/>
<dbReference type="EMBL" id="BARV01022991">
    <property type="protein sequence ID" value="GAI26332.1"/>
    <property type="molecule type" value="Genomic_DNA"/>
</dbReference>